<evidence type="ECO:0000256" key="1">
    <source>
        <dbReference type="ARBA" id="ARBA00014472"/>
    </source>
</evidence>
<dbReference type="Pfam" id="PF01063">
    <property type="entry name" value="Aminotran_4"/>
    <property type="match status" value="1"/>
</dbReference>
<evidence type="ECO:0000259" key="2">
    <source>
        <dbReference type="Pfam" id="PF00425"/>
    </source>
</evidence>
<dbReference type="Gene3D" id="3.60.120.10">
    <property type="entry name" value="Anthranilate synthase"/>
    <property type="match status" value="1"/>
</dbReference>
<dbReference type="PANTHER" id="PTHR11236">
    <property type="entry name" value="AMINOBENZOATE/ANTHRANILATE SYNTHASE"/>
    <property type="match status" value="1"/>
</dbReference>
<name>A0A4R6FP90_9SPHN</name>
<dbReference type="NCBIfam" id="TIGR00553">
    <property type="entry name" value="pabB"/>
    <property type="match status" value="1"/>
</dbReference>
<feature type="domain" description="Chorismate-utilising enzyme C-terminal" evidence="2">
    <location>
        <begin position="122"/>
        <end position="376"/>
    </location>
</feature>
<dbReference type="EMBL" id="SNWD01000005">
    <property type="protein sequence ID" value="TDN82890.1"/>
    <property type="molecule type" value="Genomic_DNA"/>
</dbReference>
<protein>
    <recommendedName>
        <fullName evidence="1">Probable branched-chain-amino-acid aminotransferase</fullName>
    </recommendedName>
</protein>
<dbReference type="GO" id="GO:0046820">
    <property type="term" value="F:4-amino-4-deoxychorismate synthase activity"/>
    <property type="evidence" value="ECO:0007669"/>
    <property type="project" value="TreeGrafter"/>
</dbReference>
<organism evidence="3 4">
    <name type="scientific">Stakelama pacifica</name>
    <dbReference type="NCBI Taxonomy" id="517720"/>
    <lineage>
        <taxon>Bacteria</taxon>
        <taxon>Pseudomonadati</taxon>
        <taxon>Pseudomonadota</taxon>
        <taxon>Alphaproteobacteria</taxon>
        <taxon>Sphingomonadales</taxon>
        <taxon>Sphingomonadaceae</taxon>
        <taxon>Stakelama</taxon>
    </lineage>
</organism>
<reference evidence="3 4" key="1">
    <citation type="submission" date="2019-03" db="EMBL/GenBank/DDBJ databases">
        <title>Genomic Encyclopedia of Type Strains, Phase IV (KMG-IV): sequencing the most valuable type-strain genomes for metagenomic binning, comparative biology and taxonomic classification.</title>
        <authorList>
            <person name="Goeker M."/>
        </authorList>
    </citation>
    <scope>NUCLEOTIDE SEQUENCE [LARGE SCALE GENOMIC DNA]</scope>
    <source>
        <strain evidence="3 4">DSM 25059</strain>
    </source>
</reference>
<dbReference type="GO" id="GO:0000162">
    <property type="term" value="P:L-tryptophan biosynthetic process"/>
    <property type="evidence" value="ECO:0007669"/>
    <property type="project" value="TreeGrafter"/>
</dbReference>
<dbReference type="Gene3D" id="3.20.10.10">
    <property type="entry name" value="D-amino Acid Aminotransferase, subunit A, domain 2"/>
    <property type="match status" value="1"/>
</dbReference>
<dbReference type="InterPro" id="IPR015890">
    <property type="entry name" value="Chorismate_C"/>
</dbReference>
<dbReference type="Gene3D" id="3.30.470.10">
    <property type="match status" value="1"/>
</dbReference>
<sequence length="591" mass="64042">MTFPGACPYILLDDARPGGGPARLYTNPVATICARQEGEVEGALARLRESIGNGLNPAGFLSYEAGAVFEPRLNITRRDAAPLLWFGLFRGWREIAPDALPGLLPDPRGAWIGKPRPEIDFSAYRERAERVAALIGAGDIYQANLTFRASVATMGSAPAIYAALRERARAGYGALIETGEDTIVSLSPELFFALKDGQLTARPMKGTAPRGVDREADNALARNLAADPKQRAENLMILDLMRNDFTRIAAPGSVSVPERFVVETYPTVHQMVSGVTARIAPGRDAVDALHHLFPCGSVTGAPKIRAMEIIGSVERQSARGPYTGAIGHIDANGDAMFNVAIRTLWRHDGHRFSMGLGSGYVADSKALSEWEECLAKGAFLTNGQPDFDLIETMAFDPRVGIALLEKHLDRMKQSAQAFGFAFDRHATRNELQAATFRLRQPSRIRLLLAPSGNSAVEIAPMPPEPQAPVPVAIAPLPVDCDDFRLRHKTTDRAFYDEARISSGAFEVLFTLPDGSLSEGSFTSIFAPKGDRLATPPLTAALPGILRRELIESGRAFEAPLYAYDLKQDFFIGNALRGLIRARLVADAQGPV</sequence>
<dbReference type="RefSeq" id="WP_133495436.1">
    <property type="nucleotide sequence ID" value="NZ_BMLU01000005.1"/>
</dbReference>
<evidence type="ECO:0000313" key="3">
    <source>
        <dbReference type="EMBL" id="TDN82890.1"/>
    </source>
</evidence>
<dbReference type="InterPro" id="IPR043132">
    <property type="entry name" value="BCAT-like_C"/>
</dbReference>
<evidence type="ECO:0000313" key="4">
    <source>
        <dbReference type="Proteomes" id="UP000295493"/>
    </source>
</evidence>
<dbReference type="GO" id="GO:0016829">
    <property type="term" value="F:lyase activity"/>
    <property type="evidence" value="ECO:0007669"/>
    <property type="project" value="UniProtKB-KW"/>
</dbReference>
<accession>A0A4R6FP90</accession>
<dbReference type="Proteomes" id="UP000295493">
    <property type="component" value="Unassembled WGS sequence"/>
</dbReference>
<dbReference type="InterPro" id="IPR001544">
    <property type="entry name" value="Aminotrans_IV"/>
</dbReference>
<dbReference type="InterPro" id="IPR005801">
    <property type="entry name" value="ADC_synthase"/>
</dbReference>
<dbReference type="Pfam" id="PF00425">
    <property type="entry name" value="Chorismate_bind"/>
    <property type="match status" value="1"/>
</dbReference>
<dbReference type="InterPro" id="IPR043131">
    <property type="entry name" value="BCAT-like_N"/>
</dbReference>
<dbReference type="SUPFAM" id="SSF56752">
    <property type="entry name" value="D-aminoacid aminotransferase-like PLP-dependent enzymes"/>
    <property type="match status" value="1"/>
</dbReference>
<dbReference type="OrthoDB" id="9803598at2"/>
<dbReference type="PRINTS" id="PR00095">
    <property type="entry name" value="ANTSNTHASEI"/>
</dbReference>
<dbReference type="GO" id="GO:0009396">
    <property type="term" value="P:folic acid-containing compound biosynthetic process"/>
    <property type="evidence" value="ECO:0007669"/>
    <property type="project" value="InterPro"/>
</dbReference>
<dbReference type="PANTHER" id="PTHR11236:SF50">
    <property type="entry name" value="AMINODEOXYCHORISMATE SYNTHASE COMPONENT 1"/>
    <property type="match status" value="1"/>
</dbReference>
<gene>
    <name evidence="3" type="ORF">EV664_10587</name>
</gene>
<dbReference type="InterPro" id="IPR036038">
    <property type="entry name" value="Aminotransferase-like"/>
</dbReference>
<dbReference type="SUPFAM" id="SSF56322">
    <property type="entry name" value="ADC synthase"/>
    <property type="match status" value="1"/>
</dbReference>
<keyword evidence="4" id="KW-1185">Reference proteome</keyword>
<dbReference type="InterPro" id="IPR019999">
    <property type="entry name" value="Anth_synth_I-like"/>
</dbReference>
<proteinExistence type="predicted"/>
<dbReference type="InterPro" id="IPR005802">
    <property type="entry name" value="ADC_synth_comp_1"/>
</dbReference>
<keyword evidence="3" id="KW-0456">Lyase</keyword>
<comment type="caution">
    <text evidence="3">The sequence shown here is derived from an EMBL/GenBank/DDBJ whole genome shotgun (WGS) entry which is preliminary data.</text>
</comment>
<dbReference type="AlphaFoldDB" id="A0A4R6FP90"/>